<evidence type="ECO:0000256" key="1">
    <source>
        <dbReference type="SAM" id="MobiDB-lite"/>
    </source>
</evidence>
<dbReference type="InterPro" id="IPR017734">
    <property type="entry name" value="T6SS_SciN"/>
</dbReference>
<accession>A0A5E7A1U3</accession>
<feature type="compositionally biased region" description="Polar residues" evidence="1">
    <location>
        <begin position="227"/>
        <end position="244"/>
    </location>
</feature>
<dbReference type="AlphaFoldDB" id="A0A5E7A1U3"/>
<feature type="signal peptide" evidence="2">
    <location>
        <begin position="1"/>
        <end position="32"/>
    </location>
</feature>
<evidence type="ECO:0000313" key="4">
    <source>
        <dbReference type="Proteomes" id="UP000409037"/>
    </source>
</evidence>
<dbReference type="OrthoDB" id="7066769at2"/>
<proteinExistence type="predicted"/>
<reference evidence="3 4" key="1">
    <citation type="submission" date="2019-09" db="EMBL/GenBank/DDBJ databases">
        <authorList>
            <person name="Chandra G."/>
            <person name="Truman W A."/>
        </authorList>
    </citation>
    <scope>NUCLEOTIDE SEQUENCE [LARGE SCALE GENOMIC DNA]</scope>
    <source>
        <strain evidence="3">PS833</strain>
    </source>
</reference>
<evidence type="ECO:0000256" key="2">
    <source>
        <dbReference type="SAM" id="SignalP"/>
    </source>
</evidence>
<gene>
    <name evidence="3" type="ORF">PS833_00335</name>
</gene>
<dbReference type="PANTHER" id="PTHR37625:SF4">
    <property type="entry name" value="OUTER MEMBRANE LIPOPROTEIN"/>
    <property type="match status" value="1"/>
</dbReference>
<dbReference type="NCBIfam" id="TIGR03352">
    <property type="entry name" value="VI_chp_3"/>
    <property type="match status" value="1"/>
</dbReference>
<dbReference type="EMBL" id="CABVHU010000001">
    <property type="protein sequence ID" value="VVN69803.1"/>
    <property type="molecule type" value="Genomic_DNA"/>
</dbReference>
<organism evidence="3 4">
    <name type="scientific">Pseudomonas fluorescens</name>
    <dbReference type="NCBI Taxonomy" id="294"/>
    <lineage>
        <taxon>Bacteria</taxon>
        <taxon>Pseudomonadati</taxon>
        <taxon>Pseudomonadota</taxon>
        <taxon>Gammaproteobacteria</taxon>
        <taxon>Pseudomonadales</taxon>
        <taxon>Pseudomonadaceae</taxon>
        <taxon>Pseudomonas</taxon>
    </lineage>
</organism>
<keyword evidence="2" id="KW-0732">Signal</keyword>
<dbReference type="Pfam" id="PF12790">
    <property type="entry name" value="T6SS-SciN"/>
    <property type="match status" value="1"/>
</dbReference>
<name>A0A5E7A1U3_PSEFL</name>
<dbReference type="PROSITE" id="PS51257">
    <property type="entry name" value="PROKAR_LIPOPROTEIN"/>
    <property type="match status" value="1"/>
</dbReference>
<dbReference type="RefSeq" id="WP_150796853.1">
    <property type="nucleotide sequence ID" value="NZ_CABVHU010000001.1"/>
</dbReference>
<dbReference type="InterPro" id="IPR038706">
    <property type="entry name" value="Type_VI_SciN-like_sf"/>
</dbReference>
<feature type="region of interest" description="Disordered" evidence="1">
    <location>
        <begin position="201"/>
        <end position="252"/>
    </location>
</feature>
<dbReference type="Proteomes" id="UP000409037">
    <property type="component" value="Unassembled WGS sequence"/>
</dbReference>
<sequence length="252" mass="27443" precursor="true">MDNRQTGKRAAQPALAKCLVAMAMMMALTACGVTDRVGKRVDDTWAGDMLFDDNEKVILTSDGGNRLNPDESGKPLSVVIRVYQLTSLERFSSIDADTLWDDPQKALGNTLIENREITLLPGMGQVDKWPLNKAAGYVGVAAFFRSEENSRWKVAFDAESLRKEGIWFSSDGLRVLVDNNTVSAMSGVDVLNKPKTEAQLAKASAQPDPPTEGSLTQRVQDAVVQQAEDTATRSAQKATESKLNSLLEGVHE</sequence>
<feature type="chain" id="PRO_5022760590" description="Type VI secretion system lipoprotein TssJ" evidence="2">
    <location>
        <begin position="33"/>
        <end position="252"/>
    </location>
</feature>
<evidence type="ECO:0008006" key="5">
    <source>
        <dbReference type="Google" id="ProtNLM"/>
    </source>
</evidence>
<protein>
    <recommendedName>
        <fullName evidence="5">Type VI secretion system lipoprotein TssJ</fullName>
    </recommendedName>
</protein>
<dbReference type="Gene3D" id="2.60.40.4150">
    <property type="entry name" value="Type VI secretion system, lipoprotein SciN"/>
    <property type="match status" value="1"/>
</dbReference>
<evidence type="ECO:0000313" key="3">
    <source>
        <dbReference type="EMBL" id="VVN69803.1"/>
    </source>
</evidence>
<dbReference type="PANTHER" id="PTHR37625">
    <property type="entry name" value="OUTER MEMBRANE LIPOPROTEIN-RELATED"/>
    <property type="match status" value="1"/>
</dbReference>